<feature type="compositionally biased region" description="Basic and acidic residues" evidence="1">
    <location>
        <begin position="226"/>
        <end position="238"/>
    </location>
</feature>
<evidence type="ECO:0000313" key="2">
    <source>
        <dbReference type="EMBL" id="BED92051.1"/>
    </source>
</evidence>
<evidence type="ECO:0000256" key="1">
    <source>
        <dbReference type="SAM" id="MobiDB-lite"/>
    </source>
</evidence>
<gene>
    <name evidence="2" type="ORF">CfP315_0625</name>
</gene>
<feature type="compositionally biased region" description="Basic and acidic residues" evidence="1">
    <location>
        <begin position="252"/>
        <end position="266"/>
    </location>
</feature>
<dbReference type="AlphaFoldDB" id="A0AA48KVL5"/>
<accession>A0AA48KVL5</accession>
<reference evidence="2" key="1">
    <citation type="journal article" date="2023" name="ISME J.">
        <title>Emergence of putative energy parasites within Clostridia revealed by genome analysis of a novel endosymbiotic clade.</title>
        <authorList>
            <person name="Takahashi K."/>
            <person name="Kuwahara H."/>
            <person name="Horikawa Y."/>
            <person name="Izawa K."/>
            <person name="Kato D."/>
            <person name="Inagaki T."/>
            <person name="Yuki M."/>
            <person name="Ohkuma M."/>
            <person name="Hongoh Y."/>
        </authorList>
    </citation>
    <scope>NUCLEOTIDE SEQUENCE</scope>
    <source>
        <strain evidence="2">CfP3-15</strain>
    </source>
</reference>
<dbReference type="EMBL" id="AP027924">
    <property type="protein sequence ID" value="BED92051.1"/>
    <property type="molecule type" value="Genomic_DNA"/>
</dbReference>
<dbReference type="KEGG" id="ips:CfP315_0625"/>
<dbReference type="Proteomes" id="UP001337580">
    <property type="component" value="Chromosome"/>
</dbReference>
<feature type="region of interest" description="Disordered" evidence="1">
    <location>
        <begin position="226"/>
        <end position="280"/>
    </location>
</feature>
<feature type="compositionally biased region" description="Low complexity" evidence="1">
    <location>
        <begin position="239"/>
        <end position="251"/>
    </location>
</feature>
<name>A0AA48KVL5_9FIRM</name>
<proteinExistence type="predicted"/>
<organism evidence="2">
    <name type="scientific">Candidatus Improbicoccus pseudotrichonymphae</name>
    <dbReference type="NCBI Taxonomy" id="3033792"/>
    <lineage>
        <taxon>Bacteria</taxon>
        <taxon>Bacillati</taxon>
        <taxon>Bacillota</taxon>
        <taxon>Clostridia</taxon>
        <taxon>Candidatus Improbicoccus</taxon>
    </lineage>
</organism>
<sequence length="280" mass="32827">MNFNYMKESIRFHEIVELNRLNTNCISLWHALAIKLNRLYRPNEFTMTIEELKLMSGLNKNAIYAARNKLKQLGLIEFEIRSGNQCAVYRVIPQKSNKIVSHIGTQDMTQGSTQDMTQCMTQSMTQPMTIPKREKTKIKTKKESISTDVDIPKKSPYGNFSHVFLTEQEYSKLISKYKDEVSGIIQFLDDWIEMKGFYKSKSHYLAIKKWVITAFNEQKLKEKAQKLKEKELSDKENRQNNYQNGGNNYGQNEKHWSNHPSYEKGKINRSGEPWCTKYPE</sequence>
<protein>
    <submittedName>
        <fullName evidence="2">Uncharacterized protein</fullName>
    </submittedName>
</protein>